<evidence type="ECO:0000313" key="3">
    <source>
        <dbReference type="Proteomes" id="UP000076490"/>
    </source>
</evidence>
<dbReference type="RefSeq" id="WP_063182267.1">
    <property type="nucleotide sequence ID" value="NZ_LQNT01000011.1"/>
</dbReference>
<feature type="region of interest" description="Disordered" evidence="1">
    <location>
        <begin position="80"/>
        <end position="129"/>
    </location>
</feature>
<evidence type="ECO:0000313" key="2">
    <source>
        <dbReference type="EMBL" id="KZE37224.1"/>
    </source>
</evidence>
<dbReference type="AlphaFoldDB" id="A0A165GPV9"/>
<accession>A0A165GPV9</accession>
<reference evidence="2 3" key="1">
    <citation type="submission" date="2016-01" db="EMBL/GenBank/DDBJ databases">
        <title>Whole genome sequencing of Bhargavaea cecembensis T14.</title>
        <authorList>
            <person name="Hong K.W."/>
        </authorList>
    </citation>
    <scope>NUCLEOTIDE SEQUENCE [LARGE SCALE GENOMIC DNA]</scope>
    <source>
        <strain evidence="2 3">T14</strain>
    </source>
</reference>
<dbReference type="OrthoDB" id="2881225at2"/>
<feature type="compositionally biased region" description="Basic and acidic residues" evidence="1">
    <location>
        <begin position="1"/>
        <end position="25"/>
    </location>
</feature>
<organism evidence="2 3">
    <name type="scientific">Bhargavaea cecembensis</name>
    <dbReference type="NCBI Taxonomy" id="394098"/>
    <lineage>
        <taxon>Bacteria</taxon>
        <taxon>Bacillati</taxon>
        <taxon>Bacillota</taxon>
        <taxon>Bacilli</taxon>
        <taxon>Bacillales</taxon>
        <taxon>Caryophanaceae</taxon>
        <taxon>Bhargavaea</taxon>
    </lineage>
</organism>
<feature type="compositionally biased region" description="Basic residues" evidence="1">
    <location>
        <begin position="117"/>
        <end position="129"/>
    </location>
</feature>
<evidence type="ECO:0000256" key="1">
    <source>
        <dbReference type="SAM" id="MobiDB-lite"/>
    </source>
</evidence>
<sequence length="129" mass="15124">MERSHRESKFDKRENKFDKREKVENFSKTVVGHSGNSDVDLTVNIDIDTKSIAFGMLCSLFAKGELSDAELEKGLRKLDELIDRDKRRKKHHSNSDHKPKLFEFPGHDGKRDDHHRSDRKKSGNHRNWL</sequence>
<feature type="region of interest" description="Disordered" evidence="1">
    <location>
        <begin position="1"/>
        <end position="34"/>
    </location>
</feature>
<protein>
    <submittedName>
        <fullName evidence="2">Uncharacterized protein</fullName>
    </submittedName>
</protein>
<dbReference type="EMBL" id="LQNT01000011">
    <property type="protein sequence ID" value="KZE37224.1"/>
    <property type="molecule type" value="Genomic_DNA"/>
</dbReference>
<dbReference type="Proteomes" id="UP000076490">
    <property type="component" value="Unassembled WGS sequence"/>
</dbReference>
<feature type="compositionally biased region" description="Basic and acidic residues" evidence="1">
    <location>
        <begin position="93"/>
        <end position="116"/>
    </location>
</feature>
<proteinExistence type="predicted"/>
<name>A0A165GPV9_9BACL</name>
<comment type="caution">
    <text evidence="2">The sequence shown here is derived from an EMBL/GenBank/DDBJ whole genome shotgun (WGS) entry which is preliminary data.</text>
</comment>
<gene>
    <name evidence="2" type="ORF">AV656_11650</name>
</gene>